<dbReference type="GO" id="GO:0051537">
    <property type="term" value="F:2 iron, 2 sulfur cluster binding"/>
    <property type="evidence" value="ECO:0007669"/>
    <property type="project" value="UniProtKB-KW"/>
</dbReference>
<reference evidence="12 13" key="1">
    <citation type="submission" date="2019-01" db="EMBL/GenBank/DDBJ databases">
        <authorList>
            <person name="Chen W.-M."/>
        </authorList>
    </citation>
    <scope>NUCLEOTIDE SEQUENCE [LARGE SCALE GENOMIC DNA]</scope>
    <source>
        <strain evidence="12 13">YBJ-36</strain>
    </source>
</reference>
<keyword evidence="8" id="KW-0411">Iron-sulfur</keyword>
<evidence type="ECO:0000256" key="1">
    <source>
        <dbReference type="ARBA" id="ARBA00001974"/>
    </source>
</evidence>
<keyword evidence="2" id="KW-0285">Flavoprotein</keyword>
<name>A0A3S2V8W2_9SPHI</name>
<evidence type="ECO:0000256" key="2">
    <source>
        <dbReference type="ARBA" id="ARBA00022630"/>
    </source>
</evidence>
<keyword evidence="7" id="KW-0408">Iron</keyword>
<dbReference type="EMBL" id="SACK01000002">
    <property type="protein sequence ID" value="RVU01484.1"/>
    <property type="molecule type" value="Genomic_DNA"/>
</dbReference>
<keyword evidence="6" id="KW-0560">Oxidoreductase</keyword>
<dbReference type="OrthoDB" id="9789468at2"/>
<dbReference type="InterPro" id="IPR050415">
    <property type="entry name" value="MRET"/>
</dbReference>
<dbReference type="InterPro" id="IPR017927">
    <property type="entry name" value="FAD-bd_FR_type"/>
</dbReference>
<dbReference type="InterPro" id="IPR001041">
    <property type="entry name" value="2Fe-2S_ferredoxin-type"/>
</dbReference>
<dbReference type="PRINTS" id="PR00410">
    <property type="entry name" value="PHEHYDRXLASE"/>
</dbReference>
<dbReference type="InterPro" id="IPR008333">
    <property type="entry name" value="Cbr1-like_FAD-bd_dom"/>
</dbReference>
<dbReference type="InterPro" id="IPR039261">
    <property type="entry name" value="FNR_nucleotide-bd"/>
</dbReference>
<evidence type="ECO:0000259" key="11">
    <source>
        <dbReference type="PROSITE" id="PS51384"/>
    </source>
</evidence>
<keyword evidence="3" id="KW-0001">2Fe-2S</keyword>
<dbReference type="InterPro" id="IPR001433">
    <property type="entry name" value="OxRdtase_FAD/NAD-bd"/>
</dbReference>
<dbReference type="InterPro" id="IPR006058">
    <property type="entry name" value="2Fe2S_fd_BS"/>
</dbReference>
<comment type="similarity">
    <text evidence="9">In the N-terminal section; belongs to the FAD-binding oxidoreductase type 6 family.</text>
</comment>
<evidence type="ECO:0000256" key="5">
    <source>
        <dbReference type="ARBA" id="ARBA00022827"/>
    </source>
</evidence>
<keyword evidence="5" id="KW-0274">FAD</keyword>
<dbReference type="SUPFAM" id="SSF63380">
    <property type="entry name" value="Riboflavin synthase domain-like"/>
    <property type="match status" value="1"/>
</dbReference>
<dbReference type="PROSITE" id="PS51085">
    <property type="entry name" value="2FE2S_FER_2"/>
    <property type="match status" value="1"/>
</dbReference>
<dbReference type="Gene3D" id="3.10.20.30">
    <property type="match status" value="1"/>
</dbReference>
<sequence>MLQLRVEHIKHETADTATFYLREISGKKLEYQAGQFITLVFTHHEEEIRRSYSFSSSPDEAMPAITIKRIPNGEISRFMFSKVKVGDILNAAEPAGRFVVTNPEEKKDILFFAAGSGITPVFSQLKYLLKCPGKSNLILIYSSLSPASIIFKKELDELAASHPERLKIICLLSSDANRLNNYMAEQLVKKHTSNGLFNADFYLCGPFDYMRMLKLTLLYMHISPSRIRKENFVINTIAVMPVVLNYAPQKVGITFKGEHHDIMAGENQSILQAALQNNIPLPYSCRAGVCSACAVRCTSGKVEMARNDVLTDEDIADGWILTCTGHPVNAVEISV</sequence>
<dbReference type="Pfam" id="PF00970">
    <property type="entry name" value="FAD_binding_6"/>
    <property type="match status" value="1"/>
</dbReference>
<dbReference type="GO" id="GO:0016491">
    <property type="term" value="F:oxidoreductase activity"/>
    <property type="evidence" value="ECO:0007669"/>
    <property type="project" value="UniProtKB-KW"/>
</dbReference>
<keyword evidence="4" id="KW-0479">Metal-binding</keyword>
<dbReference type="PROSITE" id="PS00197">
    <property type="entry name" value="2FE2S_FER_1"/>
    <property type="match status" value="1"/>
</dbReference>
<dbReference type="PROSITE" id="PS51384">
    <property type="entry name" value="FAD_FR"/>
    <property type="match status" value="1"/>
</dbReference>
<evidence type="ECO:0000256" key="7">
    <source>
        <dbReference type="ARBA" id="ARBA00023004"/>
    </source>
</evidence>
<dbReference type="SUPFAM" id="SSF54292">
    <property type="entry name" value="2Fe-2S ferredoxin-like"/>
    <property type="match status" value="1"/>
</dbReference>
<evidence type="ECO:0000256" key="6">
    <source>
        <dbReference type="ARBA" id="ARBA00023002"/>
    </source>
</evidence>
<dbReference type="CDD" id="cd06214">
    <property type="entry name" value="PA_degradation_oxidoreductase_like"/>
    <property type="match status" value="1"/>
</dbReference>
<dbReference type="Proteomes" id="UP000282759">
    <property type="component" value="Unassembled WGS sequence"/>
</dbReference>
<evidence type="ECO:0000259" key="10">
    <source>
        <dbReference type="PROSITE" id="PS51085"/>
    </source>
</evidence>
<feature type="domain" description="FAD-binding FR-type" evidence="11">
    <location>
        <begin position="1"/>
        <end position="101"/>
    </location>
</feature>
<feature type="domain" description="2Fe-2S ferredoxin-type" evidence="10">
    <location>
        <begin position="249"/>
        <end position="335"/>
    </location>
</feature>
<gene>
    <name evidence="12" type="ORF">EOD41_05835</name>
</gene>
<comment type="cofactor">
    <cofactor evidence="1">
        <name>FAD</name>
        <dbReference type="ChEBI" id="CHEBI:57692"/>
    </cofactor>
</comment>
<dbReference type="RefSeq" id="WP_127703858.1">
    <property type="nucleotide sequence ID" value="NZ_SACK01000002.1"/>
</dbReference>
<evidence type="ECO:0000256" key="8">
    <source>
        <dbReference type="ARBA" id="ARBA00023014"/>
    </source>
</evidence>
<dbReference type="CDD" id="cd00207">
    <property type="entry name" value="fer2"/>
    <property type="match status" value="1"/>
</dbReference>
<organism evidence="12 13">
    <name type="scientific">Mucilaginibacter limnophilus</name>
    <dbReference type="NCBI Taxonomy" id="1932778"/>
    <lineage>
        <taxon>Bacteria</taxon>
        <taxon>Pseudomonadati</taxon>
        <taxon>Bacteroidota</taxon>
        <taxon>Sphingobacteriia</taxon>
        <taxon>Sphingobacteriales</taxon>
        <taxon>Sphingobacteriaceae</taxon>
        <taxon>Mucilaginibacter</taxon>
    </lineage>
</organism>
<dbReference type="GO" id="GO:0046872">
    <property type="term" value="F:metal ion binding"/>
    <property type="evidence" value="ECO:0007669"/>
    <property type="project" value="UniProtKB-KW"/>
</dbReference>
<evidence type="ECO:0000256" key="3">
    <source>
        <dbReference type="ARBA" id="ARBA00022714"/>
    </source>
</evidence>
<comment type="caution">
    <text evidence="12">The sequence shown here is derived from an EMBL/GenBank/DDBJ whole genome shotgun (WGS) entry which is preliminary data.</text>
</comment>
<dbReference type="InterPro" id="IPR012675">
    <property type="entry name" value="Beta-grasp_dom_sf"/>
</dbReference>
<protein>
    <submittedName>
        <fullName evidence="12">Ferredoxin--NADP reductase</fullName>
    </submittedName>
</protein>
<keyword evidence="13" id="KW-1185">Reference proteome</keyword>
<evidence type="ECO:0000256" key="4">
    <source>
        <dbReference type="ARBA" id="ARBA00022723"/>
    </source>
</evidence>
<dbReference type="Gene3D" id="2.40.30.10">
    <property type="entry name" value="Translation factors"/>
    <property type="match status" value="1"/>
</dbReference>
<dbReference type="InterPro" id="IPR036010">
    <property type="entry name" value="2Fe-2S_ferredoxin-like_sf"/>
</dbReference>
<dbReference type="Pfam" id="PF00111">
    <property type="entry name" value="Fer2"/>
    <property type="match status" value="1"/>
</dbReference>
<proteinExistence type="inferred from homology"/>
<dbReference type="PANTHER" id="PTHR47354:SF6">
    <property type="entry name" value="NADH OXIDOREDUCTASE HCR"/>
    <property type="match status" value="1"/>
</dbReference>
<dbReference type="AlphaFoldDB" id="A0A3S2V8W2"/>
<dbReference type="PANTHER" id="PTHR47354">
    <property type="entry name" value="NADH OXIDOREDUCTASE HCR"/>
    <property type="match status" value="1"/>
</dbReference>
<dbReference type="SUPFAM" id="SSF52343">
    <property type="entry name" value="Ferredoxin reductase-like, C-terminal NADP-linked domain"/>
    <property type="match status" value="1"/>
</dbReference>
<evidence type="ECO:0000256" key="9">
    <source>
        <dbReference type="ARBA" id="ARBA00061434"/>
    </source>
</evidence>
<dbReference type="Gene3D" id="3.40.50.80">
    <property type="entry name" value="Nucleotide-binding domain of ferredoxin-NADP reductase (FNR) module"/>
    <property type="match status" value="1"/>
</dbReference>
<dbReference type="InterPro" id="IPR017938">
    <property type="entry name" value="Riboflavin_synthase-like_b-brl"/>
</dbReference>
<dbReference type="Pfam" id="PF00175">
    <property type="entry name" value="NAD_binding_1"/>
    <property type="match status" value="1"/>
</dbReference>
<evidence type="ECO:0000313" key="12">
    <source>
        <dbReference type="EMBL" id="RVU01484.1"/>
    </source>
</evidence>
<evidence type="ECO:0000313" key="13">
    <source>
        <dbReference type="Proteomes" id="UP000282759"/>
    </source>
</evidence>
<accession>A0A3S2V8W2</accession>